<keyword evidence="7" id="KW-1185">Reference proteome</keyword>
<dbReference type="PANTHER" id="PTHR30055">
    <property type="entry name" value="HTH-TYPE TRANSCRIPTIONAL REGULATOR RUTR"/>
    <property type="match status" value="1"/>
</dbReference>
<name>A0ABS1SHA7_9MICO</name>
<evidence type="ECO:0000256" key="1">
    <source>
        <dbReference type="ARBA" id="ARBA00023015"/>
    </source>
</evidence>
<dbReference type="Proteomes" id="UP001645859">
    <property type="component" value="Unassembled WGS sequence"/>
</dbReference>
<dbReference type="InterPro" id="IPR009057">
    <property type="entry name" value="Homeodomain-like_sf"/>
</dbReference>
<organism evidence="6 7">
    <name type="scientific">Leucobacter chromiireducens subsp. solipictus</name>
    <dbReference type="NCBI Taxonomy" id="398235"/>
    <lineage>
        <taxon>Bacteria</taxon>
        <taxon>Bacillati</taxon>
        <taxon>Actinomycetota</taxon>
        <taxon>Actinomycetes</taxon>
        <taxon>Micrococcales</taxon>
        <taxon>Microbacteriaceae</taxon>
        <taxon>Leucobacter</taxon>
    </lineage>
</organism>
<dbReference type="InterPro" id="IPR001647">
    <property type="entry name" value="HTH_TetR"/>
</dbReference>
<gene>
    <name evidence="6" type="ORF">D3230_11695</name>
</gene>
<reference evidence="6 7" key="1">
    <citation type="submission" date="2018-09" db="EMBL/GenBank/DDBJ databases">
        <title>Comparative genomics of Leucobacter spp.</title>
        <authorList>
            <person name="Reis A.C."/>
            <person name="Kolvenbach B.A."/>
            <person name="Corvini P.F.X."/>
            <person name="Nunes O.C."/>
        </authorList>
    </citation>
    <scope>NUCLEOTIDE SEQUENCE [LARGE SCALE GENOMIC DNA]</scope>
    <source>
        <strain evidence="6 7">TAN 31504</strain>
    </source>
</reference>
<dbReference type="PROSITE" id="PS50977">
    <property type="entry name" value="HTH_TETR_2"/>
    <property type="match status" value="1"/>
</dbReference>
<dbReference type="PANTHER" id="PTHR30055:SF234">
    <property type="entry name" value="HTH-TYPE TRANSCRIPTIONAL REGULATOR BETI"/>
    <property type="match status" value="1"/>
</dbReference>
<comment type="caution">
    <text evidence="6">The sequence shown here is derived from an EMBL/GenBank/DDBJ whole genome shotgun (WGS) entry which is preliminary data.</text>
</comment>
<proteinExistence type="predicted"/>
<keyword evidence="1" id="KW-0805">Transcription regulation</keyword>
<dbReference type="EMBL" id="QYAC01000006">
    <property type="protein sequence ID" value="MBL3679943.1"/>
    <property type="molecule type" value="Genomic_DNA"/>
</dbReference>
<dbReference type="PRINTS" id="PR00455">
    <property type="entry name" value="HTHTETR"/>
</dbReference>
<feature type="domain" description="HTH tetR-type" evidence="5">
    <location>
        <begin position="71"/>
        <end position="131"/>
    </location>
</feature>
<evidence type="ECO:0000313" key="7">
    <source>
        <dbReference type="Proteomes" id="UP001645859"/>
    </source>
</evidence>
<accession>A0ABS1SHA7</accession>
<sequence>MGARARNDRGESGDQQLRDAAQALADAAGQLGQSFKAASSSAESGVTKGLLAAAEALAQASAWVEQRARPLSTREQLLVQAARLFAERGFAGVSLVDIAQAAGFTKGAVYTHFGSKEQVFLASVRSVVERLRDSDGAGEPETPLPERADVEPDLDAIATLGVEALLFGRRVPEHRAEVRELIAELIPALARAGEQAAAGQAATETGAEPNDERVLAREEIAFALQAMRALLAGIAER</sequence>
<evidence type="ECO:0000259" key="5">
    <source>
        <dbReference type="PROSITE" id="PS50977"/>
    </source>
</evidence>
<evidence type="ECO:0000256" key="4">
    <source>
        <dbReference type="PROSITE-ProRule" id="PRU00335"/>
    </source>
</evidence>
<dbReference type="InterPro" id="IPR050109">
    <property type="entry name" value="HTH-type_TetR-like_transc_reg"/>
</dbReference>
<keyword evidence="2 4" id="KW-0238">DNA-binding</keyword>
<protein>
    <submittedName>
        <fullName evidence="6">TetR family transcriptional regulator</fullName>
    </submittedName>
</protein>
<dbReference type="SUPFAM" id="SSF46689">
    <property type="entry name" value="Homeodomain-like"/>
    <property type="match status" value="1"/>
</dbReference>
<keyword evidence="3" id="KW-0804">Transcription</keyword>
<dbReference type="RefSeq" id="WP_202345225.1">
    <property type="nucleotide sequence ID" value="NZ_BAAAPI010000004.1"/>
</dbReference>
<dbReference type="Pfam" id="PF00440">
    <property type="entry name" value="TetR_N"/>
    <property type="match status" value="1"/>
</dbReference>
<dbReference type="Gene3D" id="1.10.357.10">
    <property type="entry name" value="Tetracycline Repressor, domain 2"/>
    <property type="match status" value="1"/>
</dbReference>
<evidence type="ECO:0000256" key="3">
    <source>
        <dbReference type="ARBA" id="ARBA00023163"/>
    </source>
</evidence>
<evidence type="ECO:0000313" key="6">
    <source>
        <dbReference type="EMBL" id="MBL3679943.1"/>
    </source>
</evidence>
<evidence type="ECO:0000256" key="2">
    <source>
        <dbReference type="ARBA" id="ARBA00023125"/>
    </source>
</evidence>
<feature type="DNA-binding region" description="H-T-H motif" evidence="4">
    <location>
        <begin position="94"/>
        <end position="113"/>
    </location>
</feature>